<dbReference type="Proteomes" id="UP000644749">
    <property type="component" value="Unassembled WGS sequence"/>
</dbReference>
<keyword evidence="3" id="KW-1185">Reference proteome</keyword>
<organism evidence="2 3">
    <name type="scientific">Paracoccus aerius</name>
    <dbReference type="NCBI Taxonomy" id="1915382"/>
    <lineage>
        <taxon>Bacteria</taxon>
        <taxon>Pseudomonadati</taxon>
        <taxon>Pseudomonadota</taxon>
        <taxon>Alphaproteobacteria</taxon>
        <taxon>Rhodobacterales</taxon>
        <taxon>Paracoccaceae</taxon>
        <taxon>Paracoccus</taxon>
    </lineage>
</organism>
<protein>
    <recommendedName>
        <fullName evidence="4">DUF4175 domain-containing protein</fullName>
    </recommendedName>
</protein>
<evidence type="ECO:0000313" key="3">
    <source>
        <dbReference type="Proteomes" id="UP000644749"/>
    </source>
</evidence>
<proteinExistence type="predicted"/>
<keyword evidence="1" id="KW-1133">Transmembrane helix</keyword>
<evidence type="ECO:0000313" key="2">
    <source>
        <dbReference type="EMBL" id="MBL3674258.1"/>
    </source>
</evidence>
<sequence>MTRRPLPDHASPWTPWFCVAAILIAATLASFAIGWHWLIQTLLTVFTIVDCAIFGLLWSIRKDDELFR</sequence>
<feature type="transmembrane region" description="Helical" evidence="1">
    <location>
        <begin position="12"/>
        <end position="33"/>
    </location>
</feature>
<dbReference type="EMBL" id="JAESHT010000010">
    <property type="protein sequence ID" value="MBL3674258.1"/>
    <property type="molecule type" value="Genomic_DNA"/>
</dbReference>
<evidence type="ECO:0000256" key="1">
    <source>
        <dbReference type="SAM" id="Phobius"/>
    </source>
</evidence>
<dbReference type="RefSeq" id="WP_191310554.1">
    <property type="nucleotide sequence ID" value="NZ_BNCL01000009.1"/>
</dbReference>
<keyword evidence="1" id="KW-0472">Membrane</keyword>
<comment type="caution">
    <text evidence="2">The sequence shown here is derived from an EMBL/GenBank/DDBJ whole genome shotgun (WGS) entry which is preliminary data.</text>
</comment>
<reference evidence="2 3" key="1">
    <citation type="submission" date="2021-01" db="EMBL/GenBank/DDBJ databases">
        <title>011410 draft genome.</title>
        <authorList>
            <person name="Lang L."/>
        </authorList>
    </citation>
    <scope>NUCLEOTIDE SEQUENCE [LARGE SCALE GENOMIC DNA]</scope>
    <source>
        <strain evidence="2 3">KCTC 42845</strain>
    </source>
</reference>
<evidence type="ECO:0008006" key="4">
    <source>
        <dbReference type="Google" id="ProtNLM"/>
    </source>
</evidence>
<gene>
    <name evidence="2" type="ORF">JL111_12245</name>
</gene>
<name>A0ABS1S6A0_9RHOB</name>
<feature type="transmembrane region" description="Helical" evidence="1">
    <location>
        <begin position="39"/>
        <end position="60"/>
    </location>
</feature>
<accession>A0ABS1S6A0</accession>
<keyword evidence="1" id="KW-0812">Transmembrane</keyword>